<dbReference type="PANTHER" id="PTHR36513">
    <property type="entry name" value="ABC TRANSMEMBRANE TYPE-1 DOMAIN-CONTAINING PROTEIN"/>
    <property type="match status" value="1"/>
</dbReference>
<dbReference type="RefSeq" id="WP_100771476.1">
    <property type="nucleotide sequence ID" value="NZ_PIQN01000008.1"/>
</dbReference>
<comment type="caution">
    <text evidence="1">The sequence shown here is derived from an EMBL/GenBank/DDBJ whole genome shotgun (WGS) entry which is preliminary data.</text>
</comment>
<evidence type="ECO:0008006" key="3">
    <source>
        <dbReference type="Google" id="ProtNLM"/>
    </source>
</evidence>
<dbReference type="Pfam" id="PF05990">
    <property type="entry name" value="DUF900"/>
    <property type="match status" value="1"/>
</dbReference>
<reference evidence="1 2" key="2">
    <citation type="submission" date="2017-12" db="EMBL/GenBank/DDBJ databases">
        <title>Genome sequence of Rhizobium sullae HCNT1 isolated from Sulla coronaria nodules and featuring peculiar denitrification phenotypes.</title>
        <authorList>
            <person name="De Diego-Diaz B."/>
            <person name="Treu L."/>
            <person name="Campanaro S."/>
            <person name="Da Silva Duarte V."/>
            <person name="Basaglia M."/>
            <person name="Favaro L."/>
            <person name="Casella S."/>
            <person name="Squartini A."/>
        </authorList>
    </citation>
    <scope>NUCLEOTIDE SEQUENCE [LARGE SCALE GENOMIC DNA]</scope>
    <source>
        <strain evidence="1 2">HCNT1</strain>
    </source>
</reference>
<dbReference type="InterPro" id="IPR010297">
    <property type="entry name" value="DUF900_hydrolase"/>
</dbReference>
<dbReference type="SUPFAM" id="SSF141571">
    <property type="entry name" value="Pentapeptide repeat-like"/>
    <property type="match status" value="1"/>
</dbReference>
<dbReference type="Proteomes" id="UP000232164">
    <property type="component" value="Unassembled WGS sequence"/>
</dbReference>
<organism evidence="1 2">
    <name type="scientific">Rhizobium sullae</name>
    <name type="common">Rhizobium hedysari</name>
    <dbReference type="NCBI Taxonomy" id="50338"/>
    <lineage>
        <taxon>Bacteria</taxon>
        <taxon>Pseudomonadati</taxon>
        <taxon>Pseudomonadota</taxon>
        <taxon>Alphaproteobacteria</taxon>
        <taxon>Hyphomicrobiales</taxon>
        <taxon>Rhizobiaceae</taxon>
        <taxon>Rhizobium/Agrobacterium group</taxon>
        <taxon>Rhizobium</taxon>
    </lineage>
</organism>
<dbReference type="InterPro" id="IPR001646">
    <property type="entry name" value="5peptide_repeat"/>
</dbReference>
<dbReference type="Pfam" id="PF00805">
    <property type="entry name" value="Pentapeptide"/>
    <property type="match status" value="2"/>
</dbReference>
<name>A0A2N0DAU6_RHISU</name>
<gene>
    <name evidence="1" type="ORF">CWR43_14265</name>
</gene>
<dbReference type="EMBL" id="PIQN01000008">
    <property type="protein sequence ID" value="PKA43207.1"/>
    <property type="molecule type" value="Genomic_DNA"/>
</dbReference>
<protein>
    <recommendedName>
        <fullName evidence="3">Alpha/beta hydrolase</fullName>
    </recommendedName>
</protein>
<accession>A0A2N0DAU6</accession>
<dbReference type="AlphaFoldDB" id="A0A2N0DAU6"/>
<dbReference type="InterPro" id="IPR029058">
    <property type="entry name" value="AB_hydrolase_fold"/>
</dbReference>
<sequence>MANSEHAEWLKHGYVDWNSRRRLIKFVPDLSGIDFRTVLSELEPYWNPNGFFSRYNFSNADLREAKLAGLDFSRANFSDADLTGADLSEGNFSLAKFDGANLTGVVAQNAIFVRAQFTEAVLTRAELLDADFDAAEIDVHRLSKEQIASIGELPPPPVYAKIAFKEDRGPSFPKPVREQTYLVTYATNRKPVWEGDEIKFGSDRDTGLNYGACQVFVPKSHKVGSIGSPFWKRLLKGDDRLKVRKITELNHDLYWKLISENFTASRETSRPTVVIHGYHTSFEDAVLWAAQIGYDLGLERGISLFSWPSAGKLTSYQADEAAVEASKYLLAKYLLEFVDQADGVGINLLAHSMGSRSLAGALEMIGTRHPEKLSHFNEIIFAAADVDQDTMRGIGAHVVGNAGRTTSYVCRKDKAVQLSAALHGYARVGFLPPVFTMDAVDTIEVEKSNLWEVGHSYVSNFREILCDIHELLLSSTPPERRFSIRPAPSGSRGHWTLKE</sequence>
<dbReference type="SUPFAM" id="SSF53474">
    <property type="entry name" value="alpha/beta-Hydrolases"/>
    <property type="match status" value="1"/>
</dbReference>
<dbReference type="PANTHER" id="PTHR36513:SF1">
    <property type="entry name" value="TRANSMEMBRANE PROTEIN"/>
    <property type="match status" value="1"/>
</dbReference>
<evidence type="ECO:0000313" key="1">
    <source>
        <dbReference type="EMBL" id="PKA43207.1"/>
    </source>
</evidence>
<evidence type="ECO:0000313" key="2">
    <source>
        <dbReference type="Proteomes" id="UP000232164"/>
    </source>
</evidence>
<dbReference type="Gene3D" id="2.160.20.80">
    <property type="entry name" value="E3 ubiquitin-protein ligase SopA"/>
    <property type="match status" value="1"/>
</dbReference>
<proteinExistence type="predicted"/>
<reference evidence="1 2" key="1">
    <citation type="submission" date="2017-11" db="EMBL/GenBank/DDBJ databases">
        <authorList>
            <person name="Han C.G."/>
        </authorList>
    </citation>
    <scope>NUCLEOTIDE SEQUENCE [LARGE SCALE GENOMIC DNA]</scope>
    <source>
        <strain evidence="1 2">HCNT1</strain>
    </source>
</reference>